<organism evidence="3 4">
    <name type="scientific">Mycolicibacterium mageritense</name>
    <name type="common">Mycobacterium mageritense</name>
    <dbReference type="NCBI Taxonomy" id="53462"/>
    <lineage>
        <taxon>Bacteria</taxon>
        <taxon>Bacillati</taxon>
        <taxon>Actinomycetota</taxon>
        <taxon>Actinomycetes</taxon>
        <taxon>Mycobacteriales</taxon>
        <taxon>Mycobacteriaceae</taxon>
        <taxon>Mycolicibacterium</taxon>
    </lineage>
</organism>
<dbReference type="PRINTS" id="PR00081">
    <property type="entry name" value="GDHRDH"/>
</dbReference>
<dbReference type="AlphaFoldDB" id="A0AAI8XNF6"/>
<dbReference type="RefSeq" id="WP_286215430.1">
    <property type="nucleotide sequence ID" value="NZ_AP027452.1"/>
</dbReference>
<evidence type="ECO:0000256" key="1">
    <source>
        <dbReference type="ARBA" id="ARBA00006484"/>
    </source>
</evidence>
<keyword evidence="2 3" id="KW-0560">Oxidoreductase</keyword>
<dbReference type="GO" id="GO:0030497">
    <property type="term" value="P:fatty acid elongation"/>
    <property type="evidence" value="ECO:0007669"/>
    <property type="project" value="TreeGrafter"/>
</dbReference>
<dbReference type="PRINTS" id="PR00080">
    <property type="entry name" value="SDRFAMILY"/>
</dbReference>
<dbReference type="InterPro" id="IPR036291">
    <property type="entry name" value="NAD(P)-bd_dom_sf"/>
</dbReference>
<evidence type="ECO:0000313" key="4">
    <source>
        <dbReference type="Proteomes" id="UP001241092"/>
    </source>
</evidence>
<gene>
    <name evidence="3" type="primary">novJ</name>
    <name evidence="3" type="ORF">hbim_02806</name>
</gene>
<reference evidence="3" key="1">
    <citation type="submission" date="2023-03" db="EMBL/GenBank/DDBJ databases">
        <title>Draft genome sequence of a Mycolicibacterium mageritense strain H4_3_1 isolated from a hybrid biological-inorganic system reactor.</title>
        <authorList>
            <person name="Feng X."/>
            <person name="Kazama D."/>
            <person name="Sato K."/>
            <person name="Kobayashi H."/>
        </authorList>
    </citation>
    <scope>NUCLEOTIDE SEQUENCE</scope>
    <source>
        <strain evidence="3">H4_3_1</strain>
    </source>
</reference>
<dbReference type="PANTHER" id="PTHR42760">
    <property type="entry name" value="SHORT-CHAIN DEHYDROGENASES/REDUCTASES FAMILY MEMBER"/>
    <property type="match status" value="1"/>
</dbReference>
<dbReference type="Gene3D" id="3.40.50.720">
    <property type="entry name" value="NAD(P)-binding Rossmann-like Domain"/>
    <property type="match status" value="1"/>
</dbReference>
<dbReference type="SUPFAM" id="SSF51735">
    <property type="entry name" value="NAD(P)-binding Rossmann-fold domains"/>
    <property type="match status" value="1"/>
</dbReference>
<comment type="similarity">
    <text evidence="1">Belongs to the short-chain dehydrogenases/reductases (SDR) family.</text>
</comment>
<dbReference type="FunFam" id="3.40.50.720:FF:000084">
    <property type="entry name" value="Short-chain dehydrogenase reductase"/>
    <property type="match status" value="1"/>
</dbReference>
<dbReference type="PANTHER" id="PTHR42760:SF135">
    <property type="entry name" value="BLL7886 PROTEIN"/>
    <property type="match status" value="1"/>
</dbReference>
<sequence>MTARSTTLTYGGTNAVVTGAASGIGAATVDLLVQAGIRTLALDLRDDRSPGADPLTVREAVDVRDRAAVRAALHRAFPDGRLSYVVNCAGIPAHTGFRGVGVDHWRSVLEVNLVGAYNVIDASTDLLAASDPAAVVNITSMEANRVIALTNPDPNPHYAASKAALAMLTRTAARALGPRVRVNSVAPGFVATPMAAEHGDTSTLPSQLAARTVAGRWAQPAEIASAVGFLLSDQAAYLTGSELCVDGGLALT</sequence>
<dbReference type="EMBL" id="AP027452">
    <property type="protein sequence ID" value="BDY28870.1"/>
    <property type="molecule type" value="Genomic_DNA"/>
</dbReference>
<dbReference type="InterPro" id="IPR002347">
    <property type="entry name" value="SDR_fam"/>
</dbReference>
<dbReference type="CDD" id="cd05233">
    <property type="entry name" value="SDR_c"/>
    <property type="match status" value="1"/>
</dbReference>
<proteinExistence type="inferred from homology"/>
<name>A0AAI8XNF6_MYCME</name>
<dbReference type="Proteomes" id="UP001241092">
    <property type="component" value="Chromosome"/>
</dbReference>
<dbReference type="GO" id="GO:0016616">
    <property type="term" value="F:oxidoreductase activity, acting on the CH-OH group of donors, NAD or NADP as acceptor"/>
    <property type="evidence" value="ECO:0007669"/>
    <property type="project" value="TreeGrafter"/>
</dbReference>
<dbReference type="EC" id="1.1.1.-" evidence="3"/>
<accession>A0AAI8XNF6</accession>
<dbReference type="Pfam" id="PF13561">
    <property type="entry name" value="adh_short_C2"/>
    <property type="match status" value="1"/>
</dbReference>
<protein>
    <submittedName>
        <fullName evidence="3">Short-chain reductase protein NovJ</fullName>
        <ecNumber evidence="3">1.1.1.-</ecNumber>
    </submittedName>
</protein>
<evidence type="ECO:0000256" key="2">
    <source>
        <dbReference type="ARBA" id="ARBA00023002"/>
    </source>
</evidence>
<evidence type="ECO:0000313" key="3">
    <source>
        <dbReference type="EMBL" id="BDY28870.1"/>
    </source>
</evidence>